<dbReference type="SUPFAM" id="SSF51206">
    <property type="entry name" value="cAMP-binding domain-like"/>
    <property type="match status" value="1"/>
</dbReference>
<name>A0A1S9PLB5_9SPHI</name>
<gene>
    <name evidence="2" type="ORF">BC343_01230</name>
</gene>
<dbReference type="OrthoDB" id="1092431at2"/>
<sequence length="194" mass="22938">MSTKPKQQLAEYIQNVIQLTDEQLDLVLSYFKPVRHARNELLLNIGQVNRYMNFIEEGCVRFYFVRDDGQDTTRHIAFENQFATGLASFISQRPSMEALQAMEDTSLLRISRDDFYHLLDVIPTWEKFFRSYLEYAYMNNLSIYQREIMKDAADRYRELLSNNPEVVKRLPNKIVASYLNMSPETLSRLKSKNK</sequence>
<evidence type="ECO:0000313" key="3">
    <source>
        <dbReference type="Proteomes" id="UP000189739"/>
    </source>
</evidence>
<evidence type="ECO:0000313" key="2">
    <source>
        <dbReference type="EMBL" id="OOQ61724.1"/>
    </source>
</evidence>
<dbReference type="InterPro" id="IPR018490">
    <property type="entry name" value="cNMP-bd_dom_sf"/>
</dbReference>
<dbReference type="AlphaFoldDB" id="A0A1S9PLB5"/>
<dbReference type="Proteomes" id="UP000189739">
    <property type="component" value="Unassembled WGS sequence"/>
</dbReference>
<organism evidence="2 3">
    <name type="scientific">Mucilaginibacter pedocola</name>
    <dbReference type="NCBI Taxonomy" id="1792845"/>
    <lineage>
        <taxon>Bacteria</taxon>
        <taxon>Pseudomonadati</taxon>
        <taxon>Bacteroidota</taxon>
        <taxon>Sphingobacteriia</taxon>
        <taxon>Sphingobacteriales</taxon>
        <taxon>Sphingobacteriaceae</taxon>
        <taxon>Mucilaginibacter</taxon>
    </lineage>
</organism>
<dbReference type="Gene3D" id="2.60.120.10">
    <property type="entry name" value="Jelly Rolls"/>
    <property type="match status" value="1"/>
</dbReference>
<dbReference type="RefSeq" id="WP_078345900.1">
    <property type="nucleotide sequence ID" value="NZ_MBTF01000001.1"/>
</dbReference>
<proteinExistence type="predicted"/>
<reference evidence="2 3" key="1">
    <citation type="submission" date="2016-07" db="EMBL/GenBank/DDBJ databases">
        <title>Genomic analysis of zinc-resistant bacterium Mucilaginibacter pedocola TBZ30.</title>
        <authorList>
            <person name="Huang J."/>
            <person name="Tang J."/>
        </authorList>
    </citation>
    <scope>NUCLEOTIDE SEQUENCE [LARGE SCALE GENOMIC DNA]</scope>
    <source>
        <strain evidence="2 3">TBZ30</strain>
    </source>
</reference>
<protein>
    <submittedName>
        <fullName evidence="2">Cyclic nucleotide-binding protein</fullName>
    </submittedName>
</protein>
<dbReference type="SMART" id="SM00100">
    <property type="entry name" value="cNMP"/>
    <property type="match status" value="1"/>
</dbReference>
<dbReference type="EMBL" id="MBTF01000001">
    <property type="protein sequence ID" value="OOQ61724.1"/>
    <property type="molecule type" value="Genomic_DNA"/>
</dbReference>
<dbReference type="Pfam" id="PF00027">
    <property type="entry name" value="cNMP_binding"/>
    <property type="match status" value="1"/>
</dbReference>
<feature type="domain" description="Cyclic nucleotide-binding" evidence="1">
    <location>
        <begin position="15"/>
        <end position="119"/>
    </location>
</feature>
<dbReference type="InterPro" id="IPR000595">
    <property type="entry name" value="cNMP-bd_dom"/>
</dbReference>
<dbReference type="PROSITE" id="PS50042">
    <property type="entry name" value="CNMP_BINDING_3"/>
    <property type="match status" value="1"/>
</dbReference>
<comment type="caution">
    <text evidence="2">The sequence shown here is derived from an EMBL/GenBank/DDBJ whole genome shotgun (WGS) entry which is preliminary data.</text>
</comment>
<evidence type="ECO:0000259" key="1">
    <source>
        <dbReference type="PROSITE" id="PS50042"/>
    </source>
</evidence>
<accession>A0A1S9PLB5</accession>
<dbReference type="InterPro" id="IPR014710">
    <property type="entry name" value="RmlC-like_jellyroll"/>
</dbReference>
<dbReference type="CDD" id="cd00038">
    <property type="entry name" value="CAP_ED"/>
    <property type="match status" value="1"/>
</dbReference>
<dbReference type="STRING" id="1792845.BC343_01230"/>
<keyword evidence="3" id="KW-1185">Reference proteome</keyword>